<protein>
    <submittedName>
        <fullName evidence="3">Uncharacterized protein</fullName>
    </submittedName>
</protein>
<feature type="compositionally biased region" description="Basic and acidic residues" evidence="1">
    <location>
        <begin position="171"/>
        <end position="180"/>
    </location>
</feature>
<keyword evidence="4" id="KW-1185">Reference proteome</keyword>
<gene>
    <name evidence="3" type="ORF">DY000_02058987</name>
</gene>
<keyword evidence="2" id="KW-0472">Membrane</keyword>
<reference evidence="3 4" key="1">
    <citation type="journal article" date="2020" name="BMC Genomics">
        <title>Intraspecific diversification of the crop wild relative Brassica cretica Lam. using demographic model selection.</title>
        <authorList>
            <person name="Kioukis A."/>
            <person name="Michalopoulou V.A."/>
            <person name="Briers L."/>
            <person name="Pirintsos S."/>
            <person name="Studholme D.J."/>
            <person name="Pavlidis P."/>
            <person name="Sarris P.F."/>
        </authorList>
    </citation>
    <scope>NUCLEOTIDE SEQUENCE [LARGE SCALE GENOMIC DNA]</scope>
    <source>
        <strain evidence="4">cv. PFS-1207/04</strain>
    </source>
</reference>
<keyword evidence="2" id="KW-0812">Transmembrane</keyword>
<feature type="transmembrane region" description="Helical" evidence="2">
    <location>
        <begin position="84"/>
        <end position="106"/>
    </location>
</feature>
<keyword evidence="2" id="KW-1133">Transmembrane helix</keyword>
<dbReference type="Proteomes" id="UP000266723">
    <property type="component" value="Unassembled WGS sequence"/>
</dbReference>
<evidence type="ECO:0000256" key="2">
    <source>
        <dbReference type="SAM" id="Phobius"/>
    </source>
</evidence>
<proteinExistence type="predicted"/>
<name>A0ABQ7AQZ5_BRACR</name>
<sequence length="228" mass="25024">MAGMSYNTDEVVVVDLEFNQITTSEEIPPIILSSRALKALANLGERIMTFNSETVSIHQPATGAYGMLTIHIFTVTAFDNSTCFLSIIIICMLVQFLGSFAFLDYLERRLGSDENSTNLLEKLQDAVGRGHDAMSFLPKSSMEPEIITIAEPEVEEPATRYTYDRFPANVRSEEQEEKRKQILAAASGALESNGRHSPSSPPGKNTKEGSFSSRERAVSVACNLVAHA</sequence>
<organism evidence="3 4">
    <name type="scientific">Brassica cretica</name>
    <name type="common">Mustard</name>
    <dbReference type="NCBI Taxonomy" id="69181"/>
    <lineage>
        <taxon>Eukaryota</taxon>
        <taxon>Viridiplantae</taxon>
        <taxon>Streptophyta</taxon>
        <taxon>Embryophyta</taxon>
        <taxon>Tracheophyta</taxon>
        <taxon>Spermatophyta</taxon>
        <taxon>Magnoliopsida</taxon>
        <taxon>eudicotyledons</taxon>
        <taxon>Gunneridae</taxon>
        <taxon>Pentapetalae</taxon>
        <taxon>rosids</taxon>
        <taxon>malvids</taxon>
        <taxon>Brassicales</taxon>
        <taxon>Brassicaceae</taxon>
        <taxon>Brassiceae</taxon>
        <taxon>Brassica</taxon>
    </lineage>
</organism>
<dbReference type="EMBL" id="QGKV02001556">
    <property type="protein sequence ID" value="KAF3516526.1"/>
    <property type="molecule type" value="Genomic_DNA"/>
</dbReference>
<evidence type="ECO:0000313" key="4">
    <source>
        <dbReference type="Proteomes" id="UP000266723"/>
    </source>
</evidence>
<accession>A0ABQ7AQZ5</accession>
<evidence type="ECO:0000256" key="1">
    <source>
        <dbReference type="SAM" id="MobiDB-lite"/>
    </source>
</evidence>
<comment type="caution">
    <text evidence="3">The sequence shown here is derived from an EMBL/GenBank/DDBJ whole genome shotgun (WGS) entry which is preliminary data.</text>
</comment>
<evidence type="ECO:0000313" key="3">
    <source>
        <dbReference type="EMBL" id="KAF3516526.1"/>
    </source>
</evidence>
<feature type="region of interest" description="Disordered" evidence="1">
    <location>
        <begin position="167"/>
        <end position="216"/>
    </location>
</feature>